<evidence type="ECO:0000313" key="1">
    <source>
        <dbReference type="EMBL" id="KAJ3654418.1"/>
    </source>
</evidence>
<evidence type="ECO:0000313" key="2">
    <source>
        <dbReference type="Proteomes" id="UP001168821"/>
    </source>
</evidence>
<dbReference type="EMBL" id="JALNTZ010000004">
    <property type="protein sequence ID" value="KAJ3654418.1"/>
    <property type="molecule type" value="Genomic_DNA"/>
</dbReference>
<protein>
    <submittedName>
        <fullName evidence="1">Uncharacterized protein</fullName>
    </submittedName>
</protein>
<proteinExistence type="predicted"/>
<gene>
    <name evidence="1" type="ORF">Zmor_013608</name>
</gene>
<dbReference type="AlphaFoldDB" id="A0AA38IAR3"/>
<accession>A0AA38IAR3</accession>
<keyword evidence="2" id="KW-1185">Reference proteome</keyword>
<organism evidence="1 2">
    <name type="scientific">Zophobas morio</name>
    <dbReference type="NCBI Taxonomy" id="2755281"/>
    <lineage>
        <taxon>Eukaryota</taxon>
        <taxon>Metazoa</taxon>
        <taxon>Ecdysozoa</taxon>
        <taxon>Arthropoda</taxon>
        <taxon>Hexapoda</taxon>
        <taxon>Insecta</taxon>
        <taxon>Pterygota</taxon>
        <taxon>Neoptera</taxon>
        <taxon>Endopterygota</taxon>
        <taxon>Coleoptera</taxon>
        <taxon>Polyphaga</taxon>
        <taxon>Cucujiformia</taxon>
        <taxon>Tenebrionidae</taxon>
        <taxon>Zophobas</taxon>
    </lineage>
</organism>
<reference evidence="1" key="1">
    <citation type="journal article" date="2023" name="G3 (Bethesda)">
        <title>Whole genome assemblies of Zophobas morio and Tenebrio molitor.</title>
        <authorList>
            <person name="Kaur S."/>
            <person name="Stinson S.A."/>
            <person name="diCenzo G.C."/>
        </authorList>
    </citation>
    <scope>NUCLEOTIDE SEQUENCE</scope>
    <source>
        <strain evidence="1">QUZm001</strain>
    </source>
</reference>
<name>A0AA38IAR3_9CUCU</name>
<dbReference type="Proteomes" id="UP001168821">
    <property type="component" value="Unassembled WGS sequence"/>
</dbReference>
<sequence>MPKPLHKDVKQMDDNLVDYFAKERDSGEPLLPLTAVQDRVAAALGVYILPRNRDPRTKQVCDISTSEQCAIRECLYGMVEEKIHVTRSPLIDCLKEKHIFEGSLSSLRKILHSQLGFVIRQQVYGSVLWNYNMLFMQEPNSYKIFGKLLQIFISKHIGRDGYGQKIREMWKEALAHVTPTMWKNTVDHMNKIIREWWERELVFDREEIAPFIIDINEDSHYSFSDYDSEDSNTAEGIQPL</sequence>
<comment type="caution">
    <text evidence="1">The sequence shown here is derived from an EMBL/GenBank/DDBJ whole genome shotgun (WGS) entry which is preliminary data.</text>
</comment>